<dbReference type="PANTHER" id="PTHR30419">
    <property type="entry name" value="HTH-TYPE TRANSCRIPTIONAL REGULATOR YBHD"/>
    <property type="match status" value="1"/>
</dbReference>
<dbReference type="InterPro" id="IPR036390">
    <property type="entry name" value="WH_DNA-bd_sf"/>
</dbReference>
<dbReference type="InterPro" id="IPR005119">
    <property type="entry name" value="LysR_subst-bd"/>
</dbReference>
<name>A0A0J5XDV1_BURCE</name>
<sequence>MKNHQIHALVAVADAGSIRAAARLLGVSQAAVTKALRELEQEQKLTLLSRSSSGVSLTDAGHTLLGHARLIIGQFERANDALARLRGDQTGKLTIAVTPLVMLTFMTEAITLFRKQMPKVQLEIFEGLTAVALPRLREGTLDLSVVPLTSVVSSREFDHEPLFSYQSCVVARRGHPLANRRSIHDLLEQDWAVNYTATSYDETMHNIFWQHGAAIDRSRLHCAHSSALMLELVRRNDMLSHCPEPLLLTDAMRDWAHPLELAERFDAGRVAVIGLHNAMRSQASQCFVDSLSQTIRKRSRSAATENQRLFDQLDLLL</sequence>
<dbReference type="InterPro" id="IPR036388">
    <property type="entry name" value="WH-like_DNA-bd_sf"/>
</dbReference>
<dbReference type="InterPro" id="IPR050950">
    <property type="entry name" value="HTH-type_LysR_regulators"/>
</dbReference>
<dbReference type="EMBL" id="LDWR01000004">
    <property type="protein sequence ID" value="KML62791.1"/>
    <property type="molecule type" value="Genomic_DNA"/>
</dbReference>
<dbReference type="GO" id="GO:0003677">
    <property type="term" value="F:DNA binding"/>
    <property type="evidence" value="ECO:0007669"/>
    <property type="project" value="UniProtKB-KW"/>
</dbReference>
<evidence type="ECO:0000313" key="7">
    <source>
        <dbReference type="Proteomes" id="UP000036338"/>
    </source>
</evidence>
<dbReference type="Proteomes" id="UP000036338">
    <property type="component" value="Unassembled WGS sequence"/>
</dbReference>
<dbReference type="Pfam" id="PF00126">
    <property type="entry name" value="HTH_1"/>
    <property type="match status" value="1"/>
</dbReference>
<dbReference type="SUPFAM" id="SSF53850">
    <property type="entry name" value="Periplasmic binding protein-like II"/>
    <property type="match status" value="1"/>
</dbReference>
<dbReference type="Gene3D" id="3.40.190.10">
    <property type="entry name" value="Periplasmic binding protein-like II"/>
    <property type="match status" value="2"/>
</dbReference>
<dbReference type="InterPro" id="IPR000847">
    <property type="entry name" value="LysR_HTH_N"/>
</dbReference>
<dbReference type="GO" id="GO:0003700">
    <property type="term" value="F:DNA-binding transcription factor activity"/>
    <property type="evidence" value="ECO:0007669"/>
    <property type="project" value="InterPro"/>
</dbReference>
<feature type="domain" description="HTH lysR-type" evidence="5">
    <location>
        <begin position="1"/>
        <end position="58"/>
    </location>
</feature>
<organism evidence="6 7">
    <name type="scientific">Burkholderia cepacia</name>
    <name type="common">Pseudomonas cepacia</name>
    <dbReference type="NCBI Taxonomy" id="292"/>
    <lineage>
        <taxon>Bacteria</taxon>
        <taxon>Pseudomonadati</taxon>
        <taxon>Pseudomonadota</taxon>
        <taxon>Betaproteobacteria</taxon>
        <taxon>Burkholderiales</taxon>
        <taxon>Burkholderiaceae</taxon>
        <taxon>Burkholderia</taxon>
        <taxon>Burkholderia cepacia complex</taxon>
    </lineage>
</organism>
<dbReference type="RefSeq" id="WP_048242679.1">
    <property type="nucleotide sequence ID" value="NZ_LDWR01000004.1"/>
</dbReference>
<dbReference type="PATRIC" id="fig|292.27.peg.4509"/>
<dbReference type="SUPFAM" id="SSF46785">
    <property type="entry name" value="Winged helix' DNA-binding domain"/>
    <property type="match status" value="1"/>
</dbReference>
<evidence type="ECO:0000256" key="1">
    <source>
        <dbReference type="ARBA" id="ARBA00009437"/>
    </source>
</evidence>
<dbReference type="PANTHER" id="PTHR30419:SF30">
    <property type="entry name" value="LYSR FAMILY TRANSCRIPTIONAL REGULATOR"/>
    <property type="match status" value="1"/>
</dbReference>
<reference evidence="6 7" key="1">
    <citation type="submission" date="2015-05" db="EMBL/GenBank/DDBJ databases">
        <title>Draft genome of Burkholderia cepacia LK29.</title>
        <authorList>
            <person name="Chan X.Y."/>
        </authorList>
    </citation>
    <scope>NUCLEOTIDE SEQUENCE [LARGE SCALE GENOMIC DNA]</scope>
    <source>
        <strain evidence="6 7">LK29</strain>
    </source>
</reference>
<evidence type="ECO:0000313" key="6">
    <source>
        <dbReference type="EMBL" id="KML62791.1"/>
    </source>
</evidence>
<comment type="similarity">
    <text evidence="1">Belongs to the LysR transcriptional regulatory family.</text>
</comment>
<protein>
    <submittedName>
        <fullName evidence="6">LysR family transcriptional regulator</fullName>
    </submittedName>
</protein>
<dbReference type="PROSITE" id="PS50931">
    <property type="entry name" value="HTH_LYSR"/>
    <property type="match status" value="1"/>
</dbReference>
<evidence type="ECO:0000256" key="4">
    <source>
        <dbReference type="ARBA" id="ARBA00023163"/>
    </source>
</evidence>
<evidence type="ECO:0000256" key="2">
    <source>
        <dbReference type="ARBA" id="ARBA00023015"/>
    </source>
</evidence>
<evidence type="ECO:0000259" key="5">
    <source>
        <dbReference type="PROSITE" id="PS50931"/>
    </source>
</evidence>
<dbReference type="Gene3D" id="1.10.10.10">
    <property type="entry name" value="Winged helix-like DNA-binding domain superfamily/Winged helix DNA-binding domain"/>
    <property type="match status" value="1"/>
</dbReference>
<keyword evidence="3" id="KW-0238">DNA-binding</keyword>
<accession>A0A0J5XDV1</accession>
<gene>
    <name evidence="6" type="ORF">VL15_01320</name>
</gene>
<evidence type="ECO:0000256" key="3">
    <source>
        <dbReference type="ARBA" id="ARBA00023125"/>
    </source>
</evidence>
<dbReference type="AlphaFoldDB" id="A0A0J5XDV1"/>
<keyword evidence="4" id="KW-0804">Transcription</keyword>
<dbReference type="Pfam" id="PF03466">
    <property type="entry name" value="LysR_substrate"/>
    <property type="match status" value="1"/>
</dbReference>
<dbReference type="GO" id="GO:0005829">
    <property type="term" value="C:cytosol"/>
    <property type="evidence" value="ECO:0007669"/>
    <property type="project" value="TreeGrafter"/>
</dbReference>
<comment type="caution">
    <text evidence="6">The sequence shown here is derived from an EMBL/GenBank/DDBJ whole genome shotgun (WGS) entry which is preliminary data.</text>
</comment>
<keyword evidence="2" id="KW-0805">Transcription regulation</keyword>
<proteinExistence type="inferred from homology"/>